<protein>
    <recommendedName>
        <fullName evidence="4">Tetratricopeptide repeat protein</fullName>
    </recommendedName>
</protein>
<gene>
    <name evidence="2" type="ORF">FNU76_06565</name>
</gene>
<dbReference type="Gene3D" id="1.25.40.10">
    <property type="entry name" value="Tetratricopeptide repeat domain"/>
    <property type="match status" value="1"/>
</dbReference>
<keyword evidence="1" id="KW-0812">Transmembrane</keyword>
<evidence type="ECO:0008006" key="4">
    <source>
        <dbReference type="Google" id="ProtNLM"/>
    </source>
</evidence>
<organism evidence="2 3">
    <name type="scientific">Chitinimonas arctica</name>
    <dbReference type="NCBI Taxonomy" id="2594795"/>
    <lineage>
        <taxon>Bacteria</taxon>
        <taxon>Pseudomonadati</taxon>
        <taxon>Pseudomonadota</taxon>
        <taxon>Betaproteobacteria</taxon>
        <taxon>Neisseriales</taxon>
        <taxon>Chitinibacteraceae</taxon>
        <taxon>Chitinimonas</taxon>
    </lineage>
</organism>
<dbReference type="Proteomes" id="UP000317550">
    <property type="component" value="Chromosome"/>
</dbReference>
<dbReference type="RefSeq" id="WP_144277435.1">
    <property type="nucleotide sequence ID" value="NZ_CP041730.1"/>
</dbReference>
<keyword evidence="3" id="KW-1185">Reference proteome</keyword>
<dbReference type="InterPro" id="IPR014562">
    <property type="entry name" value="UCP030959_TPR_rpt-cont"/>
</dbReference>
<proteinExistence type="predicted"/>
<evidence type="ECO:0000256" key="1">
    <source>
        <dbReference type="SAM" id="Phobius"/>
    </source>
</evidence>
<dbReference type="InterPro" id="IPR011990">
    <property type="entry name" value="TPR-like_helical_dom_sf"/>
</dbReference>
<keyword evidence="1" id="KW-0472">Membrane</keyword>
<sequence>MPIFGLGLHVIVALYFAVHAIRNGQNMYWLFVLFAFPMLGSIVYFAAIYLPAIRQGRSGILAKRAFNQLVDPNRNLREARKAFDLLATVDNRLKLANALLDTGAADEALRHYQEAAQGPFARDPALLAGLARAQFSTQDAAGSLATLEALFAHRPEARRQPIPALLYARALAAGGSEASRSAFESALAVASDPEPKCHFADWLMARQDPADQDRARALYEEIIKDSRHWHSHAKSINKEWLQRARAGVAKATA</sequence>
<dbReference type="OrthoDB" id="7559170at2"/>
<accession>A0A516SD10</accession>
<dbReference type="AlphaFoldDB" id="A0A516SD10"/>
<name>A0A516SD10_9NEIS</name>
<dbReference type="EMBL" id="CP041730">
    <property type="protein sequence ID" value="QDQ26036.1"/>
    <property type="molecule type" value="Genomic_DNA"/>
</dbReference>
<feature type="transmembrane region" description="Helical" evidence="1">
    <location>
        <begin position="30"/>
        <end position="50"/>
    </location>
</feature>
<keyword evidence="1" id="KW-1133">Transmembrane helix</keyword>
<evidence type="ECO:0000313" key="3">
    <source>
        <dbReference type="Proteomes" id="UP000317550"/>
    </source>
</evidence>
<dbReference type="KEGG" id="cari:FNU76_06565"/>
<dbReference type="PIRSF" id="PIRSF030959">
    <property type="entry name" value="UCP030959"/>
    <property type="match status" value="1"/>
</dbReference>
<reference evidence="3" key="1">
    <citation type="submission" date="2019-07" db="EMBL/GenBank/DDBJ databases">
        <title>Chitinimonas sp. nov., isolated from Ny-Alesund, arctica soil.</title>
        <authorList>
            <person name="Xu Q."/>
            <person name="Peng F."/>
        </authorList>
    </citation>
    <scope>NUCLEOTIDE SEQUENCE [LARGE SCALE GENOMIC DNA]</scope>
    <source>
        <strain evidence="3">R3-44</strain>
    </source>
</reference>
<evidence type="ECO:0000313" key="2">
    <source>
        <dbReference type="EMBL" id="QDQ26036.1"/>
    </source>
</evidence>